<dbReference type="Pfam" id="PF00067">
    <property type="entry name" value="p450"/>
    <property type="match status" value="1"/>
</dbReference>
<dbReference type="SUPFAM" id="SSF48264">
    <property type="entry name" value="Cytochrome P450"/>
    <property type="match status" value="1"/>
</dbReference>
<dbReference type="PRINTS" id="PR00463">
    <property type="entry name" value="EP450I"/>
</dbReference>
<sequence>MLSGLVDITALLELCLVGWVVYGLLTALYNVHFHPLRRFPGPLAARASNGWKLYMEVFRQESPAHLLQKLHQQYGDVVRIRPNELHFSSAAAYHDIYNPSARWDKDRVQYESVGADHSMVSLIPYEEAKQRKAVLKSLFSRRAVLNLQGLVRRKVDHLVQVLKQRNKEGKSSDLLMAFRCMALDAATDFCFGTSLDALNAPEFRAPLLVAMDAALPGFAVMKHFPLLRKVVLHLPPCIIGTLYPDLVGLPRTQRMLRQQVANVITHPEILKAKPHPTVYHRLLDPEAQNTNAAAAEAVLFDEANTLMFEATHTVADPTMFGLFHILSNPVLHERLLAEIRTVWPEASAAPRLEVLETLPLLTATIKESLRMAPGIASPLFRVTPAEGAVIDGRAVPAGATVGMSIYHVHHNGALFANPEHFDPDRWLQADSEKKMEGSLDQWFVAFSRGPRSCPGSNLAWCEMYILLSTILRTFDLRLDRTTANDLAWRDCLVPYFTGRHLHAWCLPSKE</sequence>
<organism evidence="10 11">
    <name type="scientific">Apiospora marii</name>
    <dbReference type="NCBI Taxonomy" id="335849"/>
    <lineage>
        <taxon>Eukaryota</taxon>
        <taxon>Fungi</taxon>
        <taxon>Dikarya</taxon>
        <taxon>Ascomycota</taxon>
        <taxon>Pezizomycotina</taxon>
        <taxon>Sordariomycetes</taxon>
        <taxon>Xylariomycetidae</taxon>
        <taxon>Amphisphaeriales</taxon>
        <taxon>Apiosporaceae</taxon>
        <taxon>Apiospora</taxon>
    </lineage>
</organism>
<proteinExistence type="inferred from homology"/>
<dbReference type="PROSITE" id="PS00086">
    <property type="entry name" value="CYTOCHROME_P450"/>
    <property type="match status" value="1"/>
</dbReference>
<dbReference type="EMBL" id="JAQQWI010000006">
    <property type="protein sequence ID" value="KAK8032817.1"/>
    <property type="molecule type" value="Genomic_DNA"/>
</dbReference>
<dbReference type="CDD" id="cd11062">
    <property type="entry name" value="CYP58-like"/>
    <property type="match status" value="1"/>
</dbReference>
<dbReference type="InterPro" id="IPR002401">
    <property type="entry name" value="Cyt_P450_E_grp-I"/>
</dbReference>
<evidence type="ECO:0000256" key="8">
    <source>
        <dbReference type="RuleBase" id="RU000461"/>
    </source>
</evidence>
<comment type="cofactor">
    <cofactor evidence="1">
        <name>heme</name>
        <dbReference type="ChEBI" id="CHEBI:30413"/>
    </cofactor>
</comment>
<evidence type="ECO:0000256" key="6">
    <source>
        <dbReference type="ARBA" id="ARBA00023004"/>
    </source>
</evidence>
<feature type="transmembrane region" description="Helical" evidence="9">
    <location>
        <begin position="6"/>
        <end position="29"/>
    </location>
</feature>
<dbReference type="PANTHER" id="PTHR24305:SF157">
    <property type="entry name" value="N-ACETYLTRYPTOPHAN 6-HYDROXYLASE IVOC-RELATED"/>
    <property type="match status" value="1"/>
</dbReference>
<reference evidence="10 11" key="1">
    <citation type="submission" date="2023-01" db="EMBL/GenBank/DDBJ databases">
        <title>Analysis of 21 Apiospora genomes using comparative genomics revels a genus with tremendous synthesis potential of carbohydrate active enzymes and secondary metabolites.</title>
        <authorList>
            <person name="Sorensen T."/>
        </authorList>
    </citation>
    <scope>NUCLEOTIDE SEQUENCE [LARGE SCALE GENOMIC DNA]</scope>
    <source>
        <strain evidence="10 11">CBS 20057</strain>
    </source>
</reference>
<keyword evidence="9" id="KW-0472">Membrane</keyword>
<keyword evidence="7 8" id="KW-0503">Monooxygenase</keyword>
<keyword evidence="4 8" id="KW-0479">Metal-binding</keyword>
<keyword evidence="6 8" id="KW-0408">Iron</keyword>
<dbReference type="InterPro" id="IPR050121">
    <property type="entry name" value="Cytochrome_P450_monoxygenase"/>
</dbReference>
<comment type="caution">
    <text evidence="10">The sequence shown here is derived from an EMBL/GenBank/DDBJ whole genome shotgun (WGS) entry which is preliminary data.</text>
</comment>
<evidence type="ECO:0000256" key="1">
    <source>
        <dbReference type="ARBA" id="ARBA00001971"/>
    </source>
</evidence>
<gene>
    <name evidence="10" type="ORF">PG991_002215</name>
</gene>
<dbReference type="InterPro" id="IPR017972">
    <property type="entry name" value="Cyt_P450_CS"/>
</dbReference>
<dbReference type="InterPro" id="IPR001128">
    <property type="entry name" value="Cyt_P450"/>
</dbReference>
<comment type="similarity">
    <text evidence="2 8">Belongs to the cytochrome P450 family.</text>
</comment>
<dbReference type="Proteomes" id="UP001396898">
    <property type="component" value="Unassembled WGS sequence"/>
</dbReference>
<dbReference type="Gene3D" id="1.10.630.10">
    <property type="entry name" value="Cytochrome P450"/>
    <property type="match status" value="1"/>
</dbReference>
<evidence type="ECO:0000313" key="11">
    <source>
        <dbReference type="Proteomes" id="UP001396898"/>
    </source>
</evidence>
<keyword evidence="9" id="KW-1133">Transmembrane helix</keyword>
<evidence type="ECO:0008006" key="12">
    <source>
        <dbReference type="Google" id="ProtNLM"/>
    </source>
</evidence>
<evidence type="ECO:0000256" key="3">
    <source>
        <dbReference type="ARBA" id="ARBA00022617"/>
    </source>
</evidence>
<keyword evidence="5 8" id="KW-0560">Oxidoreductase</keyword>
<keyword evidence="11" id="KW-1185">Reference proteome</keyword>
<evidence type="ECO:0000256" key="5">
    <source>
        <dbReference type="ARBA" id="ARBA00023002"/>
    </source>
</evidence>
<dbReference type="InterPro" id="IPR036396">
    <property type="entry name" value="Cyt_P450_sf"/>
</dbReference>
<dbReference type="PRINTS" id="PR00385">
    <property type="entry name" value="P450"/>
</dbReference>
<evidence type="ECO:0000256" key="9">
    <source>
        <dbReference type="SAM" id="Phobius"/>
    </source>
</evidence>
<evidence type="ECO:0000313" key="10">
    <source>
        <dbReference type="EMBL" id="KAK8032817.1"/>
    </source>
</evidence>
<accession>A0ABR1SER8</accession>
<name>A0ABR1SER8_9PEZI</name>
<evidence type="ECO:0000256" key="2">
    <source>
        <dbReference type="ARBA" id="ARBA00010617"/>
    </source>
</evidence>
<evidence type="ECO:0000256" key="4">
    <source>
        <dbReference type="ARBA" id="ARBA00022723"/>
    </source>
</evidence>
<protein>
    <recommendedName>
        <fullName evidence="12">Cytochrome P450</fullName>
    </recommendedName>
</protein>
<keyword evidence="9" id="KW-0812">Transmembrane</keyword>
<keyword evidence="3 8" id="KW-0349">Heme</keyword>
<dbReference type="PANTHER" id="PTHR24305">
    <property type="entry name" value="CYTOCHROME P450"/>
    <property type="match status" value="1"/>
</dbReference>
<evidence type="ECO:0000256" key="7">
    <source>
        <dbReference type="ARBA" id="ARBA00023033"/>
    </source>
</evidence>